<keyword evidence="7" id="KW-0924">Ammonia transport</keyword>
<dbReference type="SUPFAM" id="SSF111352">
    <property type="entry name" value="Ammonium transporter"/>
    <property type="match status" value="1"/>
</dbReference>
<accession>A0ABN3WTJ4</accession>
<dbReference type="InterPro" id="IPR024041">
    <property type="entry name" value="NH4_transpt_AmtB-like_dom"/>
</dbReference>
<evidence type="ECO:0000256" key="1">
    <source>
        <dbReference type="ARBA" id="ARBA00004141"/>
    </source>
</evidence>
<organism evidence="12 13">
    <name type="scientific">Streptomyces thioluteus</name>
    <dbReference type="NCBI Taxonomy" id="66431"/>
    <lineage>
        <taxon>Bacteria</taxon>
        <taxon>Bacillati</taxon>
        <taxon>Actinomycetota</taxon>
        <taxon>Actinomycetes</taxon>
        <taxon>Kitasatosporales</taxon>
        <taxon>Streptomycetaceae</taxon>
        <taxon>Streptomyces</taxon>
    </lineage>
</organism>
<dbReference type="Pfam" id="PF00909">
    <property type="entry name" value="Ammonium_transp"/>
    <property type="match status" value="1"/>
</dbReference>
<keyword evidence="4 10" id="KW-0812">Transmembrane</keyword>
<evidence type="ECO:0000313" key="12">
    <source>
        <dbReference type="EMBL" id="GAA2927531.1"/>
    </source>
</evidence>
<evidence type="ECO:0000256" key="9">
    <source>
        <dbReference type="SAM" id="MobiDB-lite"/>
    </source>
</evidence>
<dbReference type="InterPro" id="IPR029020">
    <property type="entry name" value="Ammonium/urea_transptr"/>
</dbReference>
<keyword evidence="6 10" id="KW-0472">Membrane</keyword>
<dbReference type="InterPro" id="IPR001905">
    <property type="entry name" value="Ammonium_transpt"/>
</dbReference>
<dbReference type="Gene3D" id="1.10.3430.10">
    <property type="entry name" value="Ammonium transporter AmtB like domains"/>
    <property type="match status" value="1"/>
</dbReference>
<dbReference type="Proteomes" id="UP001501102">
    <property type="component" value="Unassembled WGS sequence"/>
</dbReference>
<evidence type="ECO:0000256" key="6">
    <source>
        <dbReference type="ARBA" id="ARBA00023136"/>
    </source>
</evidence>
<keyword evidence="13" id="KW-1185">Reference proteome</keyword>
<evidence type="ECO:0000256" key="3">
    <source>
        <dbReference type="ARBA" id="ARBA00022448"/>
    </source>
</evidence>
<evidence type="ECO:0000256" key="8">
    <source>
        <dbReference type="ARBA" id="ARBA00050025"/>
    </source>
</evidence>
<protein>
    <recommendedName>
        <fullName evidence="8">Ammonium transporter</fullName>
    </recommendedName>
</protein>
<comment type="similarity">
    <text evidence="2">Belongs to the ammonia transporter channel (TC 1.A.11.2) family.</text>
</comment>
<name>A0ABN3WTJ4_STRTU</name>
<keyword evidence="3" id="KW-0813">Transport</keyword>
<gene>
    <name evidence="12" type="ORF">GCM10020221_24320</name>
</gene>
<reference evidence="12 13" key="1">
    <citation type="journal article" date="2019" name="Int. J. Syst. Evol. Microbiol.">
        <title>The Global Catalogue of Microorganisms (GCM) 10K type strain sequencing project: providing services to taxonomists for standard genome sequencing and annotation.</title>
        <authorList>
            <consortium name="The Broad Institute Genomics Platform"/>
            <consortium name="The Broad Institute Genome Sequencing Center for Infectious Disease"/>
            <person name="Wu L."/>
            <person name="Ma J."/>
        </authorList>
    </citation>
    <scope>NUCLEOTIDE SEQUENCE [LARGE SCALE GENOMIC DNA]</scope>
    <source>
        <strain evidence="12 13">JCM 4087</strain>
    </source>
</reference>
<dbReference type="EMBL" id="BAAAXZ010000093">
    <property type="protein sequence ID" value="GAA2927531.1"/>
    <property type="molecule type" value="Genomic_DNA"/>
</dbReference>
<sequence length="165" mass="18407">MSGALADRVKFSAWCLFITLWVTVVYFSGRPLGLAARRLALQAQGDRLRRRHGVHINAGVGALSRPPRRRQAHRLPQDPMRPHSLPLVMLGAGLLWFGWFGFKRRLRARRQRHRREHGPQHPGRHGAAMLGWLAYERVRHGAFTTLGAASGAVAGLVAITPPAPR</sequence>
<evidence type="ECO:0000259" key="11">
    <source>
        <dbReference type="Pfam" id="PF00909"/>
    </source>
</evidence>
<evidence type="ECO:0000256" key="4">
    <source>
        <dbReference type="ARBA" id="ARBA00022692"/>
    </source>
</evidence>
<evidence type="ECO:0000256" key="5">
    <source>
        <dbReference type="ARBA" id="ARBA00022989"/>
    </source>
</evidence>
<dbReference type="PANTHER" id="PTHR43029">
    <property type="entry name" value="AMMONIUM TRANSPORTER MEP2"/>
    <property type="match status" value="1"/>
</dbReference>
<dbReference type="PANTHER" id="PTHR43029:SF10">
    <property type="entry name" value="AMMONIUM TRANSPORTER MEP2"/>
    <property type="match status" value="1"/>
</dbReference>
<comment type="caution">
    <text evidence="12">The sequence shown here is derived from an EMBL/GenBank/DDBJ whole genome shotgun (WGS) entry which is preliminary data.</text>
</comment>
<evidence type="ECO:0000313" key="13">
    <source>
        <dbReference type="Proteomes" id="UP001501102"/>
    </source>
</evidence>
<comment type="subcellular location">
    <subcellularLocation>
        <location evidence="1">Membrane</location>
        <topology evidence="1">Multi-pass membrane protein</topology>
    </subcellularLocation>
</comment>
<evidence type="ECO:0000256" key="2">
    <source>
        <dbReference type="ARBA" id="ARBA00005887"/>
    </source>
</evidence>
<proteinExistence type="inferred from homology"/>
<evidence type="ECO:0000256" key="10">
    <source>
        <dbReference type="SAM" id="Phobius"/>
    </source>
</evidence>
<keyword evidence="5 10" id="KW-1133">Transmembrane helix</keyword>
<evidence type="ECO:0000256" key="7">
    <source>
        <dbReference type="ARBA" id="ARBA00023177"/>
    </source>
</evidence>
<feature type="transmembrane region" description="Helical" evidence="10">
    <location>
        <begin position="84"/>
        <end position="102"/>
    </location>
</feature>
<feature type="region of interest" description="Disordered" evidence="9">
    <location>
        <begin position="59"/>
        <end position="78"/>
    </location>
</feature>
<feature type="domain" description="Ammonium transporter AmtB-like" evidence="11">
    <location>
        <begin position="1"/>
        <end position="162"/>
    </location>
</feature>
<feature type="transmembrane region" description="Helical" evidence="10">
    <location>
        <begin position="12"/>
        <end position="29"/>
    </location>
</feature>